<proteinExistence type="predicted"/>
<dbReference type="Proteomes" id="UP000249682">
    <property type="component" value="Chromosome"/>
</dbReference>
<dbReference type="AlphaFoldDB" id="A0AAD0P8S2"/>
<accession>A0AAD0P8S2</accession>
<dbReference type="EMBL" id="CP029543">
    <property type="protein sequence ID" value="AWV48606.1"/>
    <property type="molecule type" value="Genomic_DNA"/>
</dbReference>
<name>A0AAD0P8S2_MYCLR</name>
<gene>
    <name evidence="1" type="ORF">DIJ64_12695</name>
</gene>
<evidence type="ECO:0000313" key="2">
    <source>
        <dbReference type="Proteomes" id="UP000249682"/>
    </source>
</evidence>
<dbReference type="RefSeq" id="WP_049769873.1">
    <property type="nucleotide sequence ID" value="NZ_CP029543.1"/>
</dbReference>
<protein>
    <submittedName>
        <fullName evidence="1">Uncharacterized protein</fullName>
    </submittedName>
</protein>
<sequence length="122" mass="13535">MLDASDDPVYQSELSFYNIEFNATLRPLPGHTSLGLEGEVRTSLNDAEAKSNSSVTHIVMIGILPTLSDRQLDELFSAVYGLQESDLPRLLLENRCCQPELNVVYMSANSAFHYGALHNMSE</sequence>
<organism evidence="1 2">
    <name type="scientific">Mycobacterium leprae</name>
    <dbReference type="NCBI Taxonomy" id="1769"/>
    <lineage>
        <taxon>Bacteria</taxon>
        <taxon>Bacillati</taxon>
        <taxon>Actinomycetota</taxon>
        <taxon>Actinomycetes</taxon>
        <taxon>Mycobacteriales</taxon>
        <taxon>Mycobacteriaceae</taxon>
        <taxon>Mycobacterium</taxon>
    </lineage>
</organism>
<evidence type="ECO:0000313" key="1">
    <source>
        <dbReference type="EMBL" id="AWV48606.1"/>
    </source>
</evidence>
<reference evidence="1 2" key="1">
    <citation type="submission" date="2018-05" db="EMBL/GenBank/DDBJ databases">
        <title>Evolution of small genomes with special reference to Mycobacterium leprae.</title>
        <authorList>
            <person name="Mohanty P.S."/>
            <person name="Bansal A.K."/>
            <person name="Gupta U.D."/>
            <person name="Naaz F."/>
            <person name="Dwivedi V.D."/>
            <person name="Singh H."/>
            <person name="Gupta G."/>
            <person name="Sharma S."/>
            <person name="Arora M."/>
        </authorList>
    </citation>
    <scope>NUCLEOTIDE SEQUENCE [LARGE SCALE GENOMIC DNA]</scope>
    <source>
        <strain evidence="1 2">MRHRU-235-G</strain>
    </source>
</reference>